<organism evidence="1 2">
    <name type="scientific">Pleurodeles waltl</name>
    <name type="common">Iberian ribbed newt</name>
    <dbReference type="NCBI Taxonomy" id="8319"/>
    <lineage>
        <taxon>Eukaryota</taxon>
        <taxon>Metazoa</taxon>
        <taxon>Chordata</taxon>
        <taxon>Craniata</taxon>
        <taxon>Vertebrata</taxon>
        <taxon>Euteleostomi</taxon>
        <taxon>Amphibia</taxon>
        <taxon>Batrachia</taxon>
        <taxon>Caudata</taxon>
        <taxon>Salamandroidea</taxon>
        <taxon>Salamandridae</taxon>
        <taxon>Pleurodelinae</taxon>
        <taxon>Pleurodeles</taxon>
    </lineage>
</organism>
<gene>
    <name evidence="1" type="ORF">NDU88_007103</name>
</gene>
<keyword evidence="2" id="KW-1185">Reference proteome</keyword>
<name>A0AAV7ME71_PLEWA</name>
<evidence type="ECO:0000313" key="2">
    <source>
        <dbReference type="Proteomes" id="UP001066276"/>
    </source>
</evidence>
<comment type="caution">
    <text evidence="1">The sequence shown here is derived from an EMBL/GenBank/DDBJ whole genome shotgun (WGS) entry which is preliminary data.</text>
</comment>
<evidence type="ECO:0000313" key="1">
    <source>
        <dbReference type="EMBL" id="KAJ1102045.1"/>
    </source>
</evidence>
<reference evidence="1" key="1">
    <citation type="journal article" date="2022" name="bioRxiv">
        <title>Sequencing and chromosome-scale assembly of the giantPleurodeles waltlgenome.</title>
        <authorList>
            <person name="Brown T."/>
            <person name="Elewa A."/>
            <person name="Iarovenko S."/>
            <person name="Subramanian E."/>
            <person name="Araus A.J."/>
            <person name="Petzold A."/>
            <person name="Susuki M."/>
            <person name="Suzuki K.-i.T."/>
            <person name="Hayashi T."/>
            <person name="Toyoda A."/>
            <person name="Oliveira C."/>
            <person name="Osipova E."/>
            <person name="Leigh N.D."/>
            <person name="Simon A."/>
            <person name="Yun M.H."/>
        </authorList>
    </citation>
    <scope>NUCLEOTIDE SEQUENCE</scope>
    <source>
        <strain evidence="1">20211129_DDA</strain>
        <tissue evidence="1">Liver</tissue>
    </source>
</reference>
<dbReference type="EMBL" id="JANPWB010000014">
    <property type="protein sequence ID" value="KAJ1102045.1"/>
    <property type="molecule type" value="Genomic_DNA"/>
</dbReference>
<evidence type="ECO:0008006" key="3">
    <source>
        <dbReference type="Google" id="ProtNLM"/>
    </source>
</evidence>
<dbReference type="AlphaFoldDB" id="A0AAV7ME71"/>
<accession>A0AAV7ME71</accession>
<dbReference type="Proteomes" id="UP001066276">
    <property type="component" value="Chromosome 10"/>
</dbReference>
<protein>
    <recommendedName>
        <fullName evidence="3">Reverse transcriptase</fullName>
    </recommendedName>
</protein>
<sequence>MGRPTAQKAPQGTEPVTHETLQALHTMGHGRHLVRWIYRGIRAQFHISLDVLKATWVTDIGRDINDKEWSFSLQYAKQVSRNTRFKLIQFYLFHQAYLTPHRLNRIYHTTTLHCPRSHAADADLLHVLWSCPSLTQYWNAIGATLAEIMDESIGLSPAFFLLGLHPWKRASKVRMRFMDLDLLLAKCQLTRCWKSPHAPSLLSWKEEVLRCSQAESAALRREECRGLRRKPMSLEWDSLVEELRTHLKT</sequence>
<proteinExistence type="predicted"/>